<dbReference type="Gene3D" id="1.20.80.10">
    <property type="match status" value="1"/>
</dbReference>
<feature type="compositionally biased region" description="Low complexity" evidence="2">
    <location>
        <begin position="355"/>
        <end position="370"/>
    </location>
</feature>
<feature type="transmembrane region" description="Helical" evidence="3">
    <location>
        <begin position="464"/>
        <end position="483"/>
    </location>
</feature>
<dbReference type="PROSITE" id="PS00880">
    <property type="entry name" value="ACB_1"/>
    <property type="match status" value="1"/>
</dbReference>
<dbReference type="Proteomes" id="UP001634394">
    <property type="component" value="Unassembled WGS sequence"/>
</dbReference>
<keyword evidence="1" id="KW-0446">Lipid-binding</keyword>
<dbReference type="GO" id="GO:0008289">
    <property type="term" value="F:lipid binding"/>
    <property type="evidence" value="ECO:0007669"/>
    <property type="project" value="UniProtKB-KW"/>
</dbReference>
<feature type="compositionally biased region" description="Low complexity" evidence="2">
    <location>
        <begin position="333"/>
        <end position="344"/>
    </location>
</feature>
<feature type="region of interest" description="Disordered" evidence="2">
    <location>
        <begin position="126"/>
        <end position="149"/>
    </location>
</feature>
<dbReference type="PRINTS" id="PR00689">
    <property type="entry name" value="ACOABINDINGP"/>
</dbReference>
<dbReference type="PROSITE" id="PS51228">
    <property type="entry name" value="ACB_2"/>
    <property type="match status" value="1"/>
</dbReference>
<proteinExistence type="predicted"/>
<dbReference type="Pfam" id="PF00887">
    <property type="entry name" value="ACBP"/>
    <property type="match status" value="1"/>
</dbReference>
<dbReference type="PANTHER" id="PTHR23310">
    <property type="entry name" value="ACYL-COA-BINDING PROTEIN, ACBP"/>
    <property type="match status" value="1"/>
</dbReference>
<accession>A0ABD3THG3</accession>
<dbReference type="SUPFAM" id="SSF47027">
    <property type="entry name" value="Acyl-CoA binding protein"/>
    <property type="match status" value="1"/>
</dbReference>
<keyword evidence="3" id="KW-0472">Membrane</keyword>
<comment type="caution">
    <text evidence="5">The sequence shown here is derived from an EMBL/GenBank/DDBJ whole genome shotgun (WGS) entry which is preliminary data.</text>
</comment>
<evidence type="ECO:0000259" key="4">
    <source>
        <dbReference type="PROSITE" id="PS51228"/>
    </source>
</evidence>
<feature type="compositionally biased region" description="Polar residues" evidence="2">
    <location>
        <begin position="186"/>
        <end position="195"/>
    </location>
</feature>
<feature type="region of interest" description="Disordered" evidence="2">
    <location>
        <begin position="172"/>
        <end position="218"/>
    </location>
</feature>
<keyword evidence="3" id="KW-1133">Transmembrane helix</keyword>
<dbReference type="CDD" id="cd00435">
    <property type="entry name" value="ACBP"/>
    <property type="match status" value="1"/>
</dbReference>
<dbReference type="PANTHER" id="PTHR23310:SF77">
    <property type="entry name" value="LD25952P"/>
    <property type="match status" value="1"/>
</dbReference>
<evidence type="ECO:0000313" key="5">
    <source>
        <dbReference type="EMBL" id="KAL3836232.1"/>
    </source>
</evidence>
<feature type="region of interest" description="Disordered" evidence="2">
    <location>
        <begin position="395"/>
        <end position="416"/>
    </location>
</feature>
<dbReference type="AlphaFoldDB" id="A0ABD3THG3"/>
<gene>
    <name evidence="5" type="ORF">ACJMK2_021671</name>
</gene>
<keyword evidence="3" id="KW-0812">Transmembrane</keyword>
<protein>
    <recommendedName>
        <fullName evidence="4">ACB domain-containing protein</fullName>
    </recommendedName>
</protein>
<dbReference type="EMBL" id="JBJQND010000018">
    <property type="protein sequence ID" value="KAL3836232.1"/>
    <property type="molecule type" value="Genomic_DNA"/>
</dbReference>
<evidence type="ECO:0000256" key="3">
    <source>
        <dbReference type="SAM" id="Phobius"/>
    </source>
</evidence>
<evidence type="ECO:0000313" key="6">
    <source>
        <dbReference type="Proteomes" id="UP001634394"/>
    </source>
</evidence>
<feature type="domain" description="ACB" evidence="4">
    <location>
        <begin position="4"/>
        <end position="93"/>
    </location>
</feature>
<dbReference type="InterPro" id="IPR022408">
    <property type="entry name" value="Acyl-CoA-binding_prot_CS"/>
</dbReference>
<dbReference type="FunFam" id="1.20.80.10:FF:000010">
    <property type="entry name" value="Acyl-CoA-binding domain-containing protein 5"/>
    <property type="match status" value="1"/>
</dbReference>
<dbReference type="InterPro" id="IPR000582">
    <property type="entry name" value="Acyl-CoA-binding_protein"/>
</dbReference>
<evidence type="ECO:0000256" key="1">
    <source>
        <dbReference type="ARBA" id="ARBA00023121"/>
    </source>
</evidence>
<evidence type="ECO:0000256" key="2">
    <source>
        <dbReference type="SAM" id="MobiDB-lite"/>
    </source>
</evidence>
<sequence>MASPKEKFDAAVSVITSLPKHGPFQPSHDMMLSFYGYYKQATEGPCSIPKPAFWDVVGKAKWEAWHKLGNMPREEAMLNYVEELKKIVEAMPQTPTVGNFMGKIGAFYEMVDEPSPVEETISIMNGTSIRPSAPPLNSLDPTTEEEQNMSQQVELQLEKDMTTFISIQNPTQTGAHKLINGDGDEAQSTGTSETISRSKDHVASESESEEEFCDSSDQPTAEIMERIVTGQPRLETYVSTPVKTLSGRPYRVHFSENPHLERPISNGSLSPIRTSITDNMSFLRDFPFIQRGTGVPLSDSLLVNGDQTQDAADVSFLNSGQENMDFTKEELNLTSNNNSYSLMSPSDRTRRGGEETSPPEGSSSQGQSSGARKGLRTGGTVFSGYQGSSEQQLMMGEGGLAGSGGNQNNPPQYSSGYQGSVNEQVVLALLRLQQDMNRVLERLNRIEVQSKQASSWWRWPFSSLSYRTIFVILVWPIIVHFILNLRFHRKRR</sequence>
<reference evidence="5 6" key="1">
    <citation type="submission" date="2024-11" db="EMBL/GenBank/DDBJ databases">
        <title>Chromosome-level genome assembly of the freshwater bivalve Anodonta woodiana.</title>
        <authorList>
            <person name="Chen X."/>
        </authorList>
    </citation>
    <scope>NUCLEOTIDE SEQUENCE [LARGE SCALE GENOMIC DNA]</scope>
    <source>
        <strain evidence="5">MN2024</strain>
        <tissue evidence="5">Gills</tissue>
    </source>
</reference>
<organism evidence="5 6">
    <name type="scientific">Sinanodonta woodiana</name>
    <name type="common">Chinese pond mussel</name>
    <name type="synonym">Anodonta woodiana</name>
    <dbReference type="NCBI Taxonomy" id="1069815"/>
    <lineage>
        <taxon>Eukaryota</taxon>
        <taxon>Metazoa</taxon>
        <taxon>Spiralia</taxon>
        <taxon>Lophotrochozoa</taxon>
        <taxon>Mollusca</taxon>
        <taxon>Bivalvia</taxon>
        <taxon>Autobranchia</taxon>
        <taxon>Heteroconchia</taxon>
        <taxon>Palaeoheterodonta</taxon>
        <taxon>Unionida</taxon>
        <taxon>Unionoidea</taxon>
        <taxon>Unionidae</taxon>
        <taxon>Unioninae</taxon>
        <taxon>Sinanodonta</taxon>
    </lineage>
</organism>
<dbReference type="InterPro" id="IPR035984">
    <property type="entry name" value="Acyl-CoA-binding_sf"/>
</dbReference>
<keyword evidence="6" id="KW-1185">Reference proteome</keyword>
<feature type="compositionally biased region" description="Polar residues" evidence="2">
    <location>
        <begin position="406"/>
        <end position="416"/>
    </location>
</feature>
<feature type="compositionally biased region" description="Gly residues" evidence="2">
    <location>
        <begin position="396"/>
        <end position="405"/>
    </location>
</feature>
<name>A0ABD3THG3_SINWO</name>
<feature type="region of interest" description="Disordered" evidence="2">
    <location>
        <begin position="333"/>
        <end position="381"/>
    </location>
</feature>
<dbReference type="InterPro" id="IPR014352">
    <property type="entry name" value="FERM/acyl-CoA-bd_prot_sf"/>
</dbReference>